<comment type="caution">
    <text evidence="1">The sequence shown here is derived from an EMBL/GenBank/DDBJ whole genome shotgun (WGS) entry which is preliminary data.</text>
</comment>
<evidence type="ECO:0000313" key="1">
    <source>
        <dbReference type="EMBL" id="CAH0376551.1"/>
    </source>
</evidence>
<dbReference type="SUPFAM" id="SSF50156">
    <property type="entry name" value="PDZ domain-like"/>
    <property type="match status" value="1"/>
</dbReference>
<dbReference type="OrthoDB" id="428159at2759"/>
<protein>
    <recommendedName>
        <fullName evidence="3">PDZ domain-containing protein</fullName>
    </recommendedName>
</protein>
<dbReference type="EMBL" id="CAKKNE010000005">
    <property type="protein sequence ID" value="CAH0376551.1"/>
    <property type="molecule type" value="Genomic_DNA"/>
</dbReference>
<evidence type="ECO:0008006" key="3">
    <source>
        <dbReference type="Google" id="ProtNLM"/>
    </source>
</evidence>
<accession>A0A8J2STF7</accession>
<proteinExistence type="predicted"/>
<name>A0A8J2STF7_9STRA</name>
<gene>
    <name evidence="1" type="ORF">PECAL_5P11480</name>
</gene>
<keyword evidence="2" id="KW-1185">Reference proteome</keyword>
<organism evidence="1 2">
    <name type="scientific">Pelagomonas calceolata</name>
    <dbReference type="NCBI Taxonomy" id="35677"/>
    <lineage>
        <taxon>Eukaryota</taxon>
        <taxon>Sar</taxon>
        <taxon>Stramenopiles</taxon>
        <taxon>Ochrophyta</taxon>
        <taxon>Pelagophyceae</taxon>
        <taxon>Pelagomonadales</taxon>
        <taxon>Pelagomonadaceae</taxon>
        <taxon>Pelagomonas</taxon>
    </lineage>
</organism>
<dbReference type="Proteomes" id="UP000789595">
    <property type="component" value="Unassembled WGS sequence"/>
</dbReference>
<reference evidence="1" key="1">
    <citation type="submission" date="2021-11" db="EMBL/GenBank/DDBJ databases">
        <authorList>
            <consortium name="Genoscope - CEA"/>
            <person name="William W."/>
        </authorList>
    </citation>
    <scope>NUCLEOTIDE SEQUENCE</scope>
</reference>
<sequence>MDWKQLGKAAKRAAASIEDAARKAAPHIEEAAAKAAAHIEEAAAKAKPHLEDAARKTRAAAKEAQKRIDRNAAKRLLGGVLKDWLDGDILCGNYGDIDWIDEDDESAAEAKPTTGASIAVSLRKGEIKLRRVQLKARSLDAVGAPGLYLVSGSVDHAKIVLPWAQLAGSKPAKVEIGALSLRLRATRDDDTNSTAVEASAKRREDSLEAMRAQWTAFAEQTAARRLDKTEWKIKVDEASVAWEIPGGVAQVMVQGATATGASTAWVLGCRAAALSVNNDAPVRLTPTTCSLTVADAIQLNFGPIALQARPAETAALIRCVCGLDTLAAPARACIKLRAFAPKVTVETAPDRRSWTGLADVRLDDEAVAVAEPLVVVVEAVEVSVTSSTDTLAVAATAKTTTVGGAVVSDLAVQASDDNVVVRAVRADADVDGRALASIIEVTTSIQTGFACRAWDYLGVARADVEGEAVDFFAVETERTTAISVDAVSGTWDGVKFRGHVSSDGSSCTAVLEAARNGAQLLEPTLVQITADGVSLTNATDADAPLDVYAAPSDIRSIMDAAEELALDGSGAFALRAAAIRLYATGTRLPAFLLAASDVCLDGRQGTTALTCSLTRLDAYDAQTYRCVLQKPVNVCAQVTDGTLRVALGDLGLSVDEATVASISRLLAAREATEAPPLQVVNETGAPLLVDGVSVEANAAATLSVDTKPRADRLGRARDGAPLAPLEVLADAYAAALPLDRRSLYGPGDGLRPSGVVASSDFVVGEYTYQGSAPTLRLRTRIRVENRCDREMALQVAGSAYQRDLPAVAPHTTFDLPLSIVREAPHDAVVCVQADDRWRPVANFEKLRAFGRSGSERVHWVDAPARCYVLASTAANTVVVCPPVALKSSLTLRARVATARRLPQSRDDYAETCVIPPNEADLSALYDVSATHWCLRVDGIEAQSAWVDITGVAARGEEAAFVVDDGRQRLRVTLNRLTRTPSLLLVLRCGLVIEDRAGLGVGVVGHVTTNARVMVDGSKHSAIQLQSGDGVSPFIVPGQLVDGRGATRIGERPVGILLEDRTLAVVPLVVLSCSVPSHHVTVRHAGVSTQDEPLPVHASTFDVSIDGADASSGWFSVNVTALQPGNVVRRFENVELVVGPRATDAGHSLLLRLCRAEGDVSIDIYVDCASTAVRVADLDIKVPRGWSLSKTGDKWALDVRALTILDGPHTTLTSTSEFFLRAAARIDRKLAARFLPGDLRVALRERCARRCVGVLQAMRRAWASEQLIETSAPDSYVVDLIRCGRFAVAPLSLVPDAAARVELAHALEDEGGVLGWAVSLLSSFPRLAVVDAELDFTGADIRPTTRRLTADGVLGEVALLYGEQLKQSWWSIATSLSLNGGAAARPPPRRRVEVEVVVPASHEKLGFSVTSTGGRLVVISVRDASPLAVRGVGPGARLLTLNGEDVAHVPPAELSARAASLAGVERRVVLTVDDVVAPPPPPGGASF</sequence>
<dbReference type="InterPro" id="IPR036034">
    <property type="entry name" value="PDZ_sf"/>
</dbReference>
<evidence type="ECO:0000313" key="2">
    <source>
        <dbReference type="Proteomes" id="UP000789595"/>
    </source>
</evidence>